<evidence type="ECO:0000256" key="1">
    <source>
        <dbReference type="ARBA" id="ARBA00004167"/>
    </source>
</evidence>
<keyword evidence="10" id="KW-1185">Reference proteome</keyword>
<evidence type="ECO:0000256" key="7">
    <source>
        <dbReference type="ARBA" id="ARBA00023157"/>
    </source>
</evidence>
<evidence type="ECO:0000313" key="10">
    <source>
        <dbReference type="Proteomes" id="UP000887568"/>
    </source>
</evidence>
<dbReference type="InterPro" id="IPR050685">
    <property type="entry name" value="LDLR"/>
</dbReference>
<evidence type="ECO:0000256" key="5">
    <source>
        <dbReference type="ARBA" id="ARBA00022989"/>
    </source>
</evidence>
<dbReference type="AlphaFoldDB" id="A0A914AS87"/>
<evidence type="ECO:0000256" key="2">
    <source>
        <dbReference type="ARBA" id="ARBA00004308"/>
    </source>
</evidence>
<feature type="disulfide bond" evidence="8">
    <location>
        <begin position="373"/>
        <end position="388"/>
    </location>
</feature>
<dbReference type="Pfam" id="PF00057">
    <property type="entry name" value="Ldl_recept_a"/>
    <property type="match status" value="5"/>
</dbReference>
<feature type="disulfide bond" evidence="8">
    <location>
        <begin position="486"/>
        <end position="501"/>
    </location>
</feature>
<keyword evidence="3" id="KW-0812">Transmembrane</keyword>
<dbReference type="InterPro" id="IPR023415">
    <property type="entry name" value="LDLR_class-A_CS"/>
</dbReference>
<organism evidence="9 10">
    <name type="scientific">Patiria miniata</name>
    <name type="common">Bat star</name>
    <name type="synonym">Asterina miniata</name>
    <dbReference type="NCBI Taxonomy" id="46514"/>
    <lineage>
        <taxon>Eukaryota</taxon>
        <taxon>Metazoa</taxon>
        <taxon>Echinodermata</taxon>
        <taxon>Eleutherozoa</taxon>
        <taxon>Asterozoa</taxon>
        <taxon>Asteroidea</taxon>
        <taxon>Valvatacea</taxon>
        <taxon>Valvatida</taxon>
        <taxon>Asterinidae</taxon>
        <taxon>Patiria</taxon>
    </lineage>
</organism>
<dbReference type="InterPro" id="IPR002172">
    <property type="entry name" value="LDrepeatLR_classA_rpt"/>
</dbReference>
<dbReference type="PANTHER" id="PTHR24270">
    <property type="entry name" value="LOW-DENSITY LIPOPROTEIN RECEPTOR-RELATED"/>
    <property type="match status" value="1"/>
</dbReference>
<dbReference type="PROSITE" id="PS50068">
    <property type="entry name" value="LDLRA_2"/>
    <property type="match status" value="8"/>
</dbReference>
<dbReference type="GO" id="GO:0005886">
    <property type="term" value="C:plasma membrane"/>
    <property type="evidence" value="ECO:0007669"/>
    <property type="project" value="TreeGrafter"/>
</dbReference>
<dbReference type="Gene3D" id="4.10.1220.10">
    <property type="entry name" value="EGF-type module"/>
    <property type="match status" value="1"/>
</dbReference>
<keyword evidence="7 8" id="KW-1015">Disulfide bond</keyword>
<dbReference type="PRINTS" id="PR00261">
    <property type="entry name" value="LDLRECEPTOR"/>
</dbReference>
<keyword evidence="4" id="KW-0677">Repeat</keyword>
<comment type="caution">
    <text evidence="8">Lacks conserved residue(s) required for the propagation of feature annotation.</text>
</comment>
<dbReference type="RefSeq" id="XP_038066314.1">
    <property type="nucleotide sequence ID" value="XM_038210386.1"/>
</dbReference>
<evidence type="ECO:0000256" key="3">
    <source>
        <dbReference type="ARBA" id="ARBA00022692"/>
    </source>
</evidence>
<dbReference type="EnsemblMetazoa" id="XM_038210386.1">
    <property type="protein sequence ID" value="XP_038066314.1"/>
    <property type="gene ID" value="LOC119736374"/>
</dbReference>
<evidence type="ECO:0000256" key="8">
    <source>
        <dbReference type="PROSITE-ProRule" id="PRU00124"/>
    </source>
</evidence>
<dbReference type="OrthoDB" id="9990982at2759"/>
<keyword evidence="5" id="KW-1133">Transmembrane helix</keyword>
<protein>
    <submittedName>
        <fullName evidence="9">Uncharacterized protein</fullName>
    </submittedName>
</protein>
<dbReference type="Gene3D" id="4.10.400.10">
    <property type="entry name" value="Low-density Lipoprotein Receptor"/>
    <property type="match status" value="7"/>
</dbReference>
<feature type="disulfide bond" evidence="8">
    <location>
        <begin position="189"/>
        <end position="204"/>
    </location>
</feature>
<feature type="disulfide bond" evidence="8">
    <location>
        <begin position="431"/>
        <end position="446"/>
    </location>
</feature>
<dbReference type="GO" id="GO:0016192">
    <property type="term" value="P:vesicle-mediated transport"/>
    <property type="evidence" value="ECO:0007669"/>
    <property type="project" value="UniProtKB-ARBA"/>
</dbReference>
<proteinExistence type="predicted"/>
<name>A0A914AS87_PATMI</name>
<feature type="disulfide bond" evidence="8">
    <location>
        <begin position="58"/>
        <end position="73"/>
    </location>
</feature>
<dbReference type="SMART" id="SM00192">
    <property type="entry name" value="LDLa"/>
    <property type="match status" value="8"/>
</dbReference>
<feature type="disulfide bond" evidence="8">
    <location>
        <begin position="111"/>
        <end position="126"/>
    </location>
</feature>
<dbReference type="PROSITE" id="PS01209">
    <property type="entry name" value="LDLRA_1"/>
    <property type="match status" value="5"/>
</dbReference>
<feature type="disulfide bond" evidence="8">
    <location>
        <begin position="242"/>
        <end position="257"/>
    </location>
</feature>
<comment type="subcellular location">
    <subcellularLocation>
        <location evidence="2">Endomembrane system</location>
    </subcellularLocation>
    <subcellularLocation>
        <location evidence="1">Membrane</location>
        <topology evidence="1">Single-pass membrane protein</topology>
    </subcellularLocation>
</comment>
<evidence type="ECO:0000256" key="4">
    <source>
        <dbReference type="ARBA" id="ARBA00022737"/>
    </source>
</evidence>
<dbReference type="SUPFAM" id="SSF57424">
    <property type="entry name" value="LDL receptor-like module"/>
    <property type="match status" value="8"/>
</dbReference>
<dbReference type="GO" id="GO:0012505">
    <property type="term" value="C:endomembrane system"/>
    <property type="evidence" value="ECO:0007669"/>
    <property type="project" value="UniProtKB-SubCell"/>
</dbReference>
<dbReference type="PANTHER" id="PTHR24270:SF8">
    <property type="entry name" value="LD11117P-RELATED"/>
    <property type="match status" value="1"/>
</dbReference>
<keyword evidence="6" id="KW-0472">Membrane</keyword>
<dbReference type="InterPro" id="IPR036055">
    <property type="entry name" value="LDL_receptor-like_sf"/>
</dbReference>
<dbReference type="CDD" id="cd00112">
    <property type="entry name" value="LDLa"/>
    <property type="match status" value="8"/>
</dbReference>
<accession>A0A914AS87</accession>
<evidence type="ECO:0000256" key="6">
    <source>
        <dbReference type="ARBA" id="ARBA00023136"/>
    </source>
</evidence>
<feature type="disulfide bond" evidence="8">
    <location>
        <begin position="320"/>
        <end position="335"/>
    </location>
</feature>
<sequence length="506" mass="59285">MDVAVVDKKKIQQARFDRTGASRHNFVYRDVMFQCTDDDDVRCENQFGGDCIPGFWRCDGWADCKNAEDEQDCASYSWYTGISSFDPDCGENDIYCENKWHTECVPYRWRCDGFIDCIDKQDEENCEDKREMDVGVVDKKKMQQARFDRTGASRHNFVYRDVMFQCTDDDDVRCENQFGGDCIPGFWRCDGWADCKNAEDEQDCASYSWYTGISSFDPDCGENDIYCENKWHTECVPYYWRCDGFIDCIDKQDEENCEDKREMDVGVVDKKKMQQARFDRTGASRHNFVYRDVMFQCTDDDDVRCENQFGGDCIPGFWRCDGWADCKNAEDEQDCASYSWYTGISSFDPDCGENDIYCENKWHTECVPYRWRCDGFIDCIDKQDEENCEERAAASRRNFVNRNVMFECTHDDDIRCENRYNGDCIPGSWRCDGLRDCKDGEDEQDCPSHSSSWSFSYSDGGMFECTDDAIHCENPFGDCIPADWRCDYIYDCDDNQDEENCKDKRK</sequence>
<dbReference type="GeneID" id="119736374"/>
<dbReference type="Proteomes" id="UP000887568">
    <property type="component" value="Unplaced"/>
</dbReference>
<evidence type="ECO:0000313" key="9">
    <source>
        <dbReference type="EnsemblMetazoa" id="XP_038066314.1"/>
    </source>
</evidence>
<reference evidence="9" key="1">
    <citation type="submission" date="2022-11" db="UniProtKB">
        <authorList>
            <consortium name="EnsemblMetazoa"/>
        </authorList>
    </citation>
    <scope>IDENTIFICATION</scope>
</reference>